<dbReference type="EMBL" id="JACIFP010000001">
    <property type="protein sequence ID" value="MBB4134224.1"/>
    <property type="molecule type" value="Genomic_DNA"/>
</dbReference>
<proteinExistence type="predicted"/>
<evidence type="ECO:0000313" key="3">
    <source>
        <dbReference type="Proteomes" id="UP000551501"/>
    </source>
</evidence>
<protein>
    <submittedName>
        <fullName evidence="2">Uncharacterized protein</fullName>
    </submittedName>
</protein>
<evidence type="ECO:0000256" key="1">
    <source>
        <dbReference type="SAM" id="MobiDB-lite"/>
    </source>
</evidence>
<feature type="region of interest" description="Disordered" evidence="1">
    <location>
        <begin position="92"/>
        <end position="119"/>
    </location>
</feature>
<evidence type="ECO:0000313" key="2">
    <source>
        <dbReference type="EMBL" id="MBB4134224.1"/>
    </source>
</evidence>
<gene>
    <name evidence="2" type="ORF">BKA16_000776</name>
</gene>
<dbReference type="RefSeq" id="WP_183369425.1">
    <property type="nucleotide sequence ID" value="NZ_BAABHL010000105.1"/>
</dbReference>
<name>A0A840EV47_9ACTN</name>
<comment type="caution">
    <text evidence="2">The sequence shown here is derived from an EMBL/GenBank/DDBJ whole genome shotgun (WGS) entry which is preliminary data.</text>
</comment>
<accession>A0A840EV47</accession>
<reference evidence="2 3" key="1">
    <citation type="submission" date="2020-08" db="EMBL/GenBank/DDBJ databases">
        <title>Sequencing the genomes of 1000 actinobacteria strains.</title>
        <authorList>
            <person name="Klenk H.-P."/>
        </authorList>
    </citation>
    <scope>NUCLEOTIDE SEQUENCE [LARGE SCALE GENOMIC DNA]</scope>
    <source>
        <strain evidence="2 3">DSM 45298</strain>
    </source>
</reference>
<dbReference type="AlphaFoldDB" id="A0A840EV47"/>
<organism evidence="2 3">
    <name type="scientific">Gordonia humi</name>
    <dbReference type="NCBI Taxonomy" id="686429"/>
    <lineage>
        <taxon>Bacteria</taxon>
        <taxon>Bacillati</taxon>
        <taxon>Actinomycetota</taxon>
        <taxon>Actinomycetes</taxon>
        <taxon>Mycobacteriales</taxon>
        <taxon>Gordoniaceae</taxon>
        <taxon>Gordonia</taxon>
    </lineage>
</organism>
<feature type="compositionally biased region" description="Basic residues" evidence="1">
    <location>
        <begin position="92"/>
        <end position="104"/>
    </location>
</feature>
<dbReference type="Proteomes" id="UP000551501">
    <property type="component" value="Unassembled WGS sequence"/>
</dbReference>
<sequence>MEDVLALPAQKVAVERALRPIKNSLAERFGAGWTCEVNRDRYRLRAGRTRNGLSGVGKNKSGLVKKFLPGDEWLAQGYYDWALGPKSKRVSWKRSRTRHRRCSRRGTTPARSGDWPSRRVGLQTVHDFDRFDGDGGMTPHLSPIRALRS</sequence>
<keyword evidence="3" id="KW-1185">Reference proteome</keyword>